<organism evidence="2 3">
    <name type="scientific">Shouchella xiaoxiensis</name>
    <dbReference type="NCBI Taxonomy" id="766895"/>
    <lineage>
        <taxon>Bacteria</taxon>
        <taxon>Bacillati</taxon>
        <taxon>Bacillota</taxon>
        <taxon>Bacilli</taxon>
        <taxon>Bacillales</taxon>
        <taxon>Bacillaceae</taxon>
        <taxon>Shouchella</taxon>
    </lineage>
</organism>
<keyword evidence="3" id="KW-1185">Reference proteome</keyword>
<comment type="caution">
    <text evidence="2">The sequence shown here is derived from an EMBL/GenBank/DDBJ whole genome shotgun (WGS) entry which is preliminary data.</text>
</comment>
<gene>
    <name evidence="2" type="ORF">JOC54_004106</name>
</gene>
<feature type="transmembrane region" description="Helical" evidence="1">
    <location>
        <begin position="63"/>
        <end position="88"/>
    </location>
</feature>
<dbReference type="Proteomes" id="UP001179280">
    <property type="component" value="Unassembled WGS sequence"/>
</dbReference>
<keyword evidence="1" id="KW-1133">Transmembrane helix</keyword>
<accession>A0ABS2SZ58</accession>
<name>A0ABS2SZ58_9BACI</name>
<dbReference type="RefSeq" id="WP_054793019.1">
    <property type="nucleotide sequence ID" value="NZ_JAFBCV010000017.1"/>
</dbReference>
<feature type="transmembrane region" description="Helical" evidence="1">
    <location>
        <begin position="6"/>
        <end position="25"/>
    </location>
</feature>
<evidence type="ECO:0000256" key="1">
    <source>
        <dbReference type="SAM" id="Phobius"/>
    </source>
</evidence>
<keyword evidence="1" id="KW-0472">Membrane</keyword>
<feature type="transmembrane region" description="Helical" evidence="1">
    <location>
        <begin position="37"/>
        <end position="57"/>
    </location>
</feature>
<reference evidence="2" key="1">
    <citation type="submission" date="2021-01" db="EMBL/GenBank/DDBJ databases">
        <title>Genomic Encyclopedia of Type Strains, Phase IV (KMG-IV): sequencing the most valuable type-strain genomes for metagenomic binning, comparative biology and taxonomic classification.</title>
        <authorList>
            <person name="Goeker M."/>
        </authorList>
    </citation>
    <scope>NUCLEOTIDE SEQUENCE</scope>
    <source>
        <strain evidence="2">DSM 21943</strain>
    </source>
</reference>
<evidence type="ECO:0000313" key="3">
    <source>
        <dbReference type="Proteomes" id="UP001179280"/>
    </source>
</evidence>
<protein>
    <submittedName>
        <fullName evidence="2">Membrane protein</fullName>
    </submittedName>
</protein>
<evidence type="ECO:0000313" key="2">
    <source>
        <dbReference type="EMBL" id="MBM7840813.1"/>
    </source>
</evidence>
<proteinExistence type="predicted"/>
<sequence>MVYKAIVLFIHLLFILFGFLLMIGGPSAPDYERNMNVAYFFLWCVIGLIIASCWMNVRWKKWWLLLLSVIAIPFFYQFAIELSLIFGYD</sequence>
<dbReference type="EMBL" id="JAFBCV010000017">
    <property type="protein sequence ID" value="MBM7840813.1"/>
    <property type="molecule type" value="Genomic_DNA"/>
</dbReference>
<keyword evidence="1" id="KW-0812">Transmembrane</keyword>